<evidence type="ECO:0000313" key="4">
    <source>
        <dbReference type="EMBL" id="RWZ51183.1"/>
    </source>
</evidence>
<dbReference type="SUPFAM" id="SSF51445">
    <property type="entry name" value="(Trans)glycosidases"/>
    <property type="match status" value="1"/>
</dbReference>
<evidence type="ECO:0000259" key="3">
    <source>
        <dbReference type="SMART" id="SM00642"/>
    </source>
</evidence>
<reference evidence="4 5" key="1">
    <citation type="submission" date="2018-12" db="EMBL/GenBank/DDBJ databases">
        <authorList>
            <person name="Li F."/>
        </authorList>
    </citation>
    <scope>NUCLEOTIDE SEQUENCE [LARGE SCALE GENOMIC DNA]</scope>
    <source>
        <strain evidence="4 5">11W25H-1</strain>
    </source>
</reference>
<dbReference type="RefSeq" id="WP_128495174.1">
    <property type="nucleotide sequence ID" value="NZ_RZNB01000003.1"/>
</dbReference>
<dbReference type="PANTHER" id="PTHR10357:SF210">
    <property type="entry name" value="MALTODEXTRIN GLUCOSIDASE"/>
    <property type="match status" value="1"/>
</dbReference>
<evidence type="ECO:0000256" key="2">
    <source>
        <dbReference type="ARBA" id="ARBA00023295"/>
    </source>
</evidence>
<dbReference type="SMART" id="SM00642">
    <property type="entry name" value="Aamy"/>
    <property type="match status" value="1"/>
</dbReference>
<dbReference type="Pfam" id="PF00128">
    <property type="entry name" value="Alpha-amylase"/>
    <property type="match status" value="2"/>
</dbReference>
<evidence type="ECO:0000313" key="5">
    <source>
        <dbReference type="Proteomes" id="UP000288547"/>
    </source>
</evidence>
<keyword evidence="5" id="KW-1185">Reference proteome</keyword>
<dbReference type="Gene3D" id="3.20.20.80">
    <property type="entry name" value="Glycosidases"/>
    <property type="match status" value="1"/>
</dbReference>
<name>A0A444PTJ9_9MICO</name>
<accession>A0A444PTJ9</accession>
<proteinExistence type="predicted"/>
<sequence length="408" mass="45223">MREWTEHVIWWHVYPLGFVGADTTGQDRTPTHELRRIEGWLDDVIALGANGIALGPVFASSTHGYDTINYFRIDERLGDDGDFSSLITAAHDHGIRVLLDGVFNHVGREFPDTALVRDGGTFEGHDALVELDHDDPAVADLVARVMIHWLDRGADGWRLDAAYSVPPAFWARVLPRVREAHPDAYIVGEVLHGDYAAIVSESGMDAVTQYELWQSTWHAIAEVNLFELDWTLTRHNELLDTFVPYTFVGNHDVTRLATRIPDERHRAHALVLLFTLAGTPSVYAGDERGLEGLKEERFGGDDAIRPEFPASPADLPGKREVYALHQELIAVRRRHSWLHTARSRTLALTNETLVLEMRSGDDRLVVALNLDDSPLELSGVEGADAAATVVAGSLDGRAVPPHGWAILA</sequence>
<protein>
    <submittedName>
        <fullName evidence="4">DUF3459 domain-containing protein</fullName>
    </submittedName>
</protein>
<organism evidence="4 5">
    <name type="scientific">Labedella phragmitis</name>
    <dbReference type="NCBI Taxonomy" id="2498849"/>
    <lineage>
        <taxon>Bacteria</taxon>
        <taxon>Bacillati</taxon>
        <taxon>Actinomycetota</taxon>
        <taxon>Actinomycetes</taxon>
        <taxon>Micrococcales</taxon>
        <taxon>Microbacteriaceae</taxon>
        <taxon>Labedella</taxon>
    </lineage>
</organism>
<dbReference type="EMBL" id="RZNB01000003">
    <property type="protein sequence ID" value="RWZ51183.1"/>
    <property type="molecule type" value="Genomic_DNA"/>
</dbReference>
<feature type="domain" description="Glycosyl hydrolase family 13 catalytic" evidence="3">
    <location>
        <begin position="12"/>
        <end position="332"/>
    </location>
</feature>
<dbReference type="CDD" id="cd11354">
    <property type="entry name" value="AmyAc_bac_CMD_like"/>
    <property type="match status" value="1"/>
</dbReference>
<gene>
    <name evidence="4" type="ORF">ELQ90_10420</name>
</gene>
<dbReference type="InterPro" id="IPR017853">
    <property type="entry name" value="GH"/>
</dbReference>
<dbReference type="OrthoDB" id="9802433at2"/>
<dbReference type="GO" id="GO:0005975">
    <property type="term" value="P:carbohydrate metabolic process"/>
    <property type="evidence" value="ECO:0007669"/>
    <property type="project" value="InterPro"/>
</dbReference>
<evidence type="ECO:0000256" key="1">
    <source>
        <dbReference type="ARBA" id="ARBA00022801"/>
    </source>
</evidence>
<dbReference type="Proteomes" id="UP000288547">
    <property type="component" value="Unassembled WGS sequence"/>
</dbReference>
<dbReference type="PANTHER" id="PTHR10357">
    <property type="entry name" value="ALPHA-AMYLASE FAMILY MEMBER"/>
    <property type="match status" value="1"/>
</dbReference>
<dbReference type="GO" id="GO:0016798">
    <property type="term" value="F:hydrolase activity, acting on glycosyl bonds"/>
    <property type="evidence" value="ECO:0007669"/>
    <property type="project" value="UniProtKB-KW"/>
</dbReference>
<keyword evidence="2" id="KW-0326">Glycosidase</keyword>
<dbReference type="AlphaFoldDB" id="A0A444PTJ9"/>
<dbReference type="InterPro" id="IPR006047">
    <property type="entry name" value="GH13_cat_dom"/>
</dbReference>
<keyword evidence="1" id="KW-0378">Hydrolase</keyword>
<comment type="caution">
    <text evidence="4">The sequence shown here is derived from an EMBL/GenBank/DDBJ whole genome shotgun (WGS) entry which is preliminary data.</text>
</comment>